<dbReference type="Pfam" id="PF00535">
    <property type="entry name" value="Glycos_transf_2"/>
    <property type="match status" value="1"/>
</dbReference>
<evidence type="ECO:0000313" key="3">
    <source>
        <dbReference type="EMBL" id="OBY61323.1"/>
    </source>
</evidence>
<dbReference type="KEGG" id="pob:LPB03_16095"/>
<organism evidence="3 4">
    <name type="scientific">Polaribacter vadi</name>
    <dbReference type="NCBI Taxonomy" id="1774273"/>
    <lineage>
        <taxon>Bacteria</taxon>
        <taxon>Pseudomonadati</taxon>
        <taxon>Bacteroidota</taxon>
        <taxon>Flavobacteriia</taxon>
        <taxon>Flavobacteriales</taxon>
        <taxon>Flavobacteriaceae</taxon>
    </lineage>
</organism>
<dbReference type="CDD" id="cd02511">
    <property type="entry name" value="Beta4Glucosyltransferase"/>
    <property type="match status" value="1"/>
</dbReference>
<dbReference type="Gene3D" id="3.90.550.10">
    <property type="entry name" value="Spore Coat Polysaccharide Biosynthesis Protein SpsA, Chain A"/>
    <property type="match status" value="1"/>
</dbReference>
<reference evidence="4" key="1">
    <citation type="submission" date="2016-02" db="EMBL/GenBank/DDBJ databases">
        <authorList>
            <person name="Shin S.-K."/>
            <person name="Yi H."/>
            <person name="Kim E."/>
        </authorList>
    </citation>
    <scope>NUCLEOTIDE SEQUENCE [LARGE SCALE GENOMIC DNA]</scope>
    <source>
        <strain evidence="4">LPB0003</strain>
    </source>
</reference>
<keyword evidence="4" id="KW-1185">Reference proteome</keyword>
<dbReference type="AlphaFoldDB" id="A0A1B8TNX6"/>
<protein>
    <submittedName>
        <fullName evidence="3">Glycosyl transferase family 2</fullName>
    </submittedName>
</protein>
<dbReference type="EMBL" id="LSFM01000027">
    <property type="protein sequence ID" value="OBY61323.1"/>
    <property type="molecule type" value="Genomic_DNA"/>
</dbReference>
<keyword evidence="3" id="KW-0808">Transferase</keyword>
<proteinExistence type="inferred from homology"/>
<dbReference type="GO" id="GO:0016740">
    <property type="term" value="F:transferase activity"/>
    <property type="evidence" value="ECO:0007669"/>
    <property type="project" value="UniProtKB-KW"/>
</dbReference>
<dbReference type="PANTHER" id="PTHR43630:SF2">
    <property type="entry name" value="GLYCOSYLTRANSFERASE"/>
    <property type="match status" value="1"/>
</dbReference>
<accession>A0A1B8TNX6</accession>
<dbReference type="Proteomes" id="UP000092584">
    <property type="component" value="Unassembled WGS sequence"/>
</dbReference>
<sequence>MTKITAIIPTLNEEIHIEEAIQSVGFADEIIVIDSYSTDNTVALAEKHNVKIIKRKFDDFSSQKNFAIDQAKHPWIYILDADERVTPEVEKEILEAVKNPKNKVGFYVRRSFYFADKKINYSGWQRDKVVRLFLKEHCKYQGIVHETIKTNGELGFFKHKIDHFGYKNYNHFISKIHQYGELKAQELHAKGKTVNAYHILIKPPFRIFSHFILKKGFLDGYAGLILATTQAYAVLTRYIKLWLLNRNVK</sequence>
<dbReference type="InterPro" id="IPR029044">
    <property type="entry name" value="Nucleotide-diphossugar_trans"/>
</dbReference>
<evidence type="ECO:0000259" key="2">
    <source>
        <dbReference type="Pfam" id="PF00535"/>
    </source>
</evidence>
<comment type="similarity">
    <text evidence="1">Belongs to the glycosyltransferase 2 family. WaaE/KdtX subfamily.</text>
</comment>
<comment type="caution">
    <text evidence="3">The sequence shown here is derived from an EMBL/GenBank/DDBJ whole genome shotgun (WGS) entry which is preliminary data.</text>
</comment>
<dbReference type="InterPro" id="IPR001173">
    <property type="entry name" value="Glyco_trans_2-like"/>
</dbReference>
<gene>
    <name evidence="3" type="ORF">LPB3_16040</name>
</gene>
<evidence type="ECO:0000313" key="4">
    <source>
        <dbReference type="Proteomes" id="UP000092584"/>
    </source>
</evidence>
<dbReference type="OrthoDB" id="9815923at2"/>
<dbReference type="PANTHER" id="PTHR43630">
    <property type="entry name" value="POLY-BETA-1,6-N-ACETYL-D-GLUCOSAMINE SYNTHASE"/>
    <property type="match status" value="1"/>
</dbReference>
<dbReference type="STRING" id="1774273.LPB03_16095"/>
<evidence type="ECO:0000256" key="1">
    <source>
        <dbReference type="ARBA" id="ARBA00038494"/>
    </source>
</evidence>
<name>A0A1B8TNX6_9FLAO</name>
<feature type="domain" description="Glycosyltransferase 2-like" evidence="2">
    <location>
        <begin position="6"/>
        <end position="119"/>
    </location>
</feature>
<dbReference type="RefSeq" id="WP_065320656.1">
    <property type="nucleotide sequence ID" value="NZ_CP017477.1"/>
</dbReference>
<dbReference type="SUPFAM" id="SSF53448">
    <property type="entry name" value="Nucleotide-diphospho-sugar transferases"/>
    <property type="match status" value="1"/>
</dbReference>